<feature type="region of interest" description="Disordered" evidence="1">
    <location>
        <begin position="177"/>
        <end position="214"/>
    </location>
</feature>
<keyword evidence="3" id="KW-1185">Reference proteome</keyword>
<feature type="region of interest" description="Disordered" evidence="1">
    <location>
        <begin position="128"/>
        <end position="163"/>
    </location>
</feature>
<dbReference type="EMBL" id="JAZHOG010000009">
    <property type="protein sequence ID" value="MEJ8568633.1"/>
    <property type="molecule type" value="Genomic_DNA"/>
</dbReference>
<feature type="compositionally biased region" description="Low complexity" evidence="1">
    <location>
        <begin position="351"/>
        <end position="361"/>
    </location>
</feature>
<feature type="compositionally biased region" description="Low complexity" evidence="1">
    <location>
        <begin position="375"/>
        <end position="395"/>
    </location>
</feature>
<dbReference type="Proteomes" id="UP001359886">
    <property type="component" value="Unassembled WGS sequence"/>
</dbReference>
<evidence type="ECO:0000256" key="1">
    <source>
        <dbReference type="SAM" id="MobiDB-lite"/>
    </source>
</evidence>
<gene>
    <name evidence="2" type="ORF">V3330_13455</name>
</gene>
<feature type="compositionally biased region" description="Polar residues" evidence="1">
    <location>
        <begin position="129"/>
        <end position="157"/>
    </location>
</feature>
<sequence>MNAPHTPCDQLKDRLVEHGRFDRDAHPELAAHVDGCAACQRLLSAWNAVPELLEELPEHTPDEALVERVRETVAARPADAADPAAPNPARPTRRRYLAPSLATAAILLAAVGLSRELLLREAPRVPLPSASQELNGFSTAARSPAKSDTPSEVQSSAPELGDNVARSIATEGAVSRRAAAEQAAADRFQERKFGHNQAASDRPAPVMAGPEDEAAESFAYRPSELEQEANTMMKRQRAPQKPPAPNSPPTYHDLRPDLEVAREQRQVKEKAVDEPIVMRDSPASIESGRFEGDVAAASSAPPPAPPPEPLMSEESVTEAGAYARDDRNRHKNERAGVAGADPRTDRDGQLAPAEPGAAARPRSSDKVDDIAVTGARSSAAEPTTASSTAAPARLAEQQRAVSPEGDDSGLVRANVFPGEETAVRSFDFLSHYDVTDGLRFQPATGYWANTHVPGDPAIRLLNARLAQVDRAGLPGADELERAVRPVLQPFDAPDNHALSLSLMSDAPGIRVAADGAGQATRLRLQVGLQGIEHRRGQRPAMNLAVLIDLPPSAGDAARIGARALVDALLESRQAGDRFGLVLTGADGSGLVIEPEAFHHGPLQLARDHIAGAAASNAADALPGTEGPPGTRRLPALDLATAYQQAADLVEGDSSADAPLGTRAIVLITARELPGFDALVATAHDLAEDGITTSVVPLGAASAAQSEQLVLAGLGSRRVLDDPPEAKRLVQDELHAASRAVARAARLSIRLAPGVKLVDVIGSHRLDAPQAQRVRDIENALDRRLAAELGIQADRGDDEDGIQIVIPAIHAGDSATVLLDLVAEQPGPVAEVSLRYKDLVYRRNGALSATLDLPAVEASAGQPVERGPAERTVLKNLLAWHFSEVTEAAADAVGQGHFARAAALLRDLDATLEQARRDLPAWADDPDLEADQALLQRYIAVLESPQASARPDLVADSLRLAAWAKQHGQPEDWH</sequence>
<comment type="caution">
    <text evidence="2">The sequence shown here is derived from an EMBL/GenBank/DDBJ whole genome shotgun (WGS) entry which is preliminary data.</text>
</comment>
<feature type="region of interest" description="Disordered" evidence="1">
    <location>
        <begin position="228"/>
        <end position="410"/>
    </location>
</feature>
<feature type="compositionally biased region" description="Low complexity" evidence="1">
    <location>
        <begin position="177"/>
        <end position="186"/>
    </location>
</feature>
<organism evidence="2 3">
    <name type="scientific">Elongatibacter sediminis</name>
    <dbReference type="NCBI Taxonomy" id="3119006"/>
    <lineage>
        <taxon>Bacteria</taxon>
        <taxon>Pseudomonadati</taxon>
        <taxon>Pseudomonadota</taxon>
        <taxon>Gammaproteobacteria</taxon>
        <taxon>Chromatiales</taxon>
        <taxon>Wenzhouxiangellaceae</taxon>
        <taxon>Elongatibacter</taxon>
    </lineage>
</organism>
<dbReference type="AlphaFoldDB" id="A0AAW9RIG6"/>
<feature type="compositionally biased region" description="Pro residues" evidence="1">
    <location>
        <begin position="300"/>
        <end position="309"/>
    </location>
</feature>
<accession>A0AAW9RIG6</accession>
<proteinExistence type="predicted"/>
<reference evidence="2 3" key="1">
    <citation type="submission" date="2024-02" db="EMBL/GenBank/DDBJ databases">
        <title>A novel Wenzhouxiangellaceae bacterium, isolated from coastal sediments.</title>
        <authorList>
            <person name="Du Z.-J."/>
            <person name="Ye Y.-Q."/>
            <person name="Zhang X.-Y."/>
        </authorList>
    </citation>
    <scope>NUCLEOTIDE SEQUENCE [LARGE SCALE GENOMIC DNA]</scope>
    <source>
        <strain evidence="2 3">CH-27</strain>
    </source>
</reference>
<evidence type="ECO:0000313" key="2">
    <source>
        <dbReference type="EMBL" id="MEJ8568633.1"/>
    </source>
</evidence>
<evidence type="ECO:0000313" key="3">
    <source>
        <dbReference type="Proteomes" id="UP001359886"/>
    </source>
</evidence>
<dbReference type="RefSeq" id="WP_354695957.1">
    <property type="nucleotide sequence ID" value="NZ_JAZHOG010000009.1"/>
</dbReference>
<name>A0AAW9RIG6_9GAMM</name>
<evidence type="ECO:0008006" key="4">
    <source>
        <dbReference type="Google" id="ProtNLM"/>
    </source>
</evidence>
<protein>
    <recommendedName>
        <fullName evidence="4">Zinc-finger domain-containing protein</fullName>
    </recommendedName>
</protein>
<feature type="compositionally biased region" description="Basic and acidic residues" evidence="1">
    <location>
        <begin position="252"/>
        <end position="277"/>
    </location>
</feature>